<sequence>MTTHADFNDTTTAEEVVAVFADQIAGRTVAITGPSVGGIGFETARAIASQGASVILVGRSMDKLEEARDTILQQTPGASLALVTLDLGSLASVRAGAAEIAKAAGGRLDVLINNAGVMMTPFSHTVDGFETQWGTNYVGPWLLTNLLLPALLAAPSPRVVFVSSAGHRTTDIRWDDPNFARGYDGLLAYGQGKTGANLNAVALAAKFPRLTAISLHPGGIQTNLMNHLTAADMPALSDMLEADGSSKSSWKTPSQGAATTLVAAFDPKLTEVNGTYLVDCQIAELKETGPSPGKSMAELTYVAPYSLDPVRAERLWRMTEEIVGEKFGPEDVKPTATA</sequence>
<dbReference type="RefSeq" id="XP_018277315.1">
    <property type="nucleotide sequence ID" value="XM_018423740.1"/>
</dbReference>
<dbReference type="InterPro" id="IPR002347">
    <property type="entry name" value="SDR_fam"/>
</dbReference>
<reference evidence="3 4" key="1">
    <citation type="submission" date="2015-03" db="EMBL/GenBank/DDBJ databases">
        <title>Genomics and transcriptomics of the oil-accumulating basidiomycete yeast T. oleaginosus allow insights into substrate utilization and the diverse evolutionary trajectories of mating systems in fungi.</title>
        <authorList>
            <consortium name="DOE Joint Genome Institute"/>
            <person name="Kourist R."/>
            <person name="Kracht O."/>
            <person name="Bracharz F."/>
            <person name="Lipzen A."/>
            <person name="Nolan M."/>
            <person name="Ohm R."/>
            <person name="Grigoriev I."/>
            <person name="Sun S."/>
            <person name="Heitman J."/>
            <person name="Bruck T."/>
            <person name="Nowrousian M."/>
        </authorList>
    </citation>
    <scope>NUCLEOTIDE SEQUENCE [LARGE SCALE GENOMIC DNA]</scope>
    <source>
        <strain evidence="3 4">IBC0246</strain>
    </source>
</reference>
<dbReference type="Proteomes" id="UP000053611">
    <property type="component" value="Unassembled WGS sequence"/>
</dbReference>
<dbReference type="InterPro" id="IPR036291">
    <property type="entry name" value="NAD(P)-bd_dom_sf"/>
</dbReference>
<dbReference type="GO" id="GO:0016491">
    <property type="term" value="F:oxidoreductase activity"/>
    <property type="evidence" value="ECO:0007669"/>
    <property type="project" value="UniProtKB-KW"/>
</dbReference>
<dbReference type="EMBL" id="KQ087228">
    <property type="protein sequence ID" value="KLT40824.1"/>
    <property type="molecule type" value="Genomic_DNA"/>
</dbReference>
<evidence type="ECO:0000256" key="1">
    <source>
        <dbReference type="ARBA" id="ARBA00006484"/>
    </source>
</evidence>
<keyword evidence="2" id="KW-0560">Oxidoreductase</keyword>
<comment type="similarity">
    <text evidence="1">Belongs to the short-chain dehydrogenases/reductases (SDR) family.</text>
</comment>
<dbReference type="SUPFAM" id="SSF51735">
    <property type="entry name" value="NAD(P)-binding Rossmann-fold domains"/>
    <property type="match status" value="1"/>
</dbReference>
<name>A0A0J1AZR1_9TREE</name>
<dbReference type="GeneID" id="28984343"/>
<evidence type="ECO:0000313" key="4">
    <source>
        <dbReference type="Proteomes" id="UP000053611"/>
    </source>
</evidence>
<dbReference type="Gene3D" id="3.40.50.720">
    <property type="entry name" value="NAD(P)-binding Rossmann-like Domain"/>
    <property type="match status" value="1"/>
</dbReference>
<dbReference type="Pfam" id="PF00106">
    <property type="entry name" value="adh_short"/>
    <property type="match status" value="1"/>
</dbReference>
<dbReference type="AlphaFoldDB" id="A0A0J1AZR1"/>
<keyword evidence="4" id="KW-1185">Reference proteome</keyword>
<dbReference type="STRING" id="879819.A0A0J1AZR1"/>
<evidence type="ECO:0000313" key="3">
    <source>
        <dbReference type="EMBL" id="KLT40824.1"/>
    </source>
</evidence>
<dbReference type="OrthoDB" id="191139at2759"/>
<accession>A0A0J1AZR1</accession>
<organism evidence="3 4">
    <name type="scientific">Cutaneotrichosporon oleaginosum</name>
    <dbReference type="NCBI Taxonomy" id="879819"/>
    <lineage>
        <taxon>Eukaryota</taxon>
        <taxon>Fungi</taxon>
        <taxon>Dikarya</taxon>
        <taxon>Basidiomycota</taxon>
        <taxon>Agaricomycotina</taxon>
        <taxon>Tremellomycetes</taxon>
        <taxon>Trichosporonales</taxon>
        <taxon>Trichosporonaceae</taxon>
        <taxon>Cutaneotrichosporon</taxon>
    </lineage>
</organism>
<proteinExistence type="inferred from homology"/>
<dbReference type="PANTHER" id="PTHR24320:SF283">
    <property type="entry name" value="RETINOL DEHYDROGENASE 11"/>
    <property type="match status" value="1"/>
</dbReference>
<dbReference type="PRINTS" id="PR00081">
    <property type="entry name" value="GDHRDH"/>
</dbReference>
<dbReference type="PANTHER" id="PTHR24320">
    <property type="entry name" value="RETINOL DEHYDROGENASE"/>
    <property type="match status" value="1"/>
</dbReference>
<evidence type="ECO:0000256" key="2">
    <source>
        <dbReference type="ARBA" id="ARBA00023002"/>
    </source>
</evidence>
<protein>
    <submittedName>
        <fullName evidence="3">NAD-P-binding protein</fullName>
    </submittedName>
</protein>
<gene>
    <name evidence="3" type="ORF">CC85DRAFT_287100</name>
</gene>